<evidence type="ECO:0000313" key="2">
    <source>
        <dbReference type="EMBL" id="CUO08742.1"/>
    </source>
</evidence>
<sequence length="134" mass="15658">MESRFCTYKRVGYLRQKIANELGIEFTGVIYASPGVLKHIMKRHGKQLDRKTKASILDWMKKILDDPDYIGIYKNGEGQTAVEFIKRVYTNLLLGVEVDEEKEYIYVTTMYPITDKKIENRVYSGKLINIKENK</sequence>
<dbReference type="EMBL" id="CYZV01000013">
    <property type="protein sequence ID" value="CUO08742.1"/>
    <property type="molecule type" value="Genomic_DNA"/>
</dbReference>
<dbReference type="Pfam" id="PF18812">
    <property type="entry name" value="PBECR3"/>
    <property type="match status" value="1"/>
</dbReference>
<proteinExistence type="predicted"/>
<protein>
    <submittedName>
        <fullName evidence="2">Plasmid-like protein</fullName>
    </submittedName>
</protein>
<dbReference type="Proteomes" id="UP000095558">
    <property type="component" value="Unassembled WGS sequence"/>
</dbReference>
<reference evidence="2 3" key="1">
    <citation type="submission" date="2015-09" db="EMBL/GenBank/DDBJ databases">
        <authorList>
            <consortium name="Pathogen Informatics"/>
        </authorList>
    </citation>
    <scope>NUCLEOTIDE SEQUENCE [LARGE SCALE GENOMIC DNA]</scope>
    <source>
        <strain evidence="2 3">2789STDY5834855</strain>
    </source>
</reference>
<dbReference type="RefSeq" id="WP_042396974.1">
    <property type="nucleotide sequence ID" value="NZ_CYYT01000002.1"/>
</dbReference>
<feature type="domain" description="Phage-Barnase-EndoU-ColicinE5/D-RelE like nuclease 3" evidence="1">
    <location>
        <begin position="9"/>
        <end position="120"/>
    </location>
</feature>
<evidence type="ECO:0000259" key="1">
    <source>
        <dbReference type="Pfam" id="PF18812"/>
    </source>
</evidence>
<name>A0A174C5P8_9CLOT</name>
<organism evidence="2 3">
    <name type="scientific">Clostridium disporicum</name>
    <dbReference type="NCBI Taxonomy" id="84024"/>
    <lineage>
        <taxon>Bacteria</taxon>
        <taxon>Bacillati</taxon>
        <taxon>Bacillota</taxon>
        <taxon>Clostridia</taxon>
        <taxon>Eubacteriales</taxon>
        <taxon>Clostridiaceae</taxon>
        <taxon>Clostridium</taxon>
    </lineage>
</organism>
<gene>
    <name evidence="2" type="ORF">ERS852470_01404</name>
</gene>
<dbReference type="GeneID" id="83011520"/>
<accession>A0A174C5P8</accession>
<dbReference type="InterPro" id="IPR041301">
    <property type="entry name" value="PBECR3"/>
</dbReference>
<evidence type="ECO:0000313" key="3">
    <source>
        <dbReference type="Proteomes" id="UP000095558"/>
    </source>
</evidence>
<dbReference type="OrthoDB" id="1683148at2"/>
<dbReference type="AlphaFoldDB" id="A0A174C5P8"/>